<comment type="caution">
    <text evidence="1">The sequence shown here is derived from an EMBL/GenBank/DDBJ whole genome shotgun (WGS) entry which is preliminary data.</text>
</comment>
<sequence>MKPAPDDVINAFASYMLKDLHEKISRGEYDPITYELMQVMVKTAEWLTDMVSEFDMVLVTM</sequence>
<dbReference type="EMBL" id="VOIH02000004">
    <property type="protein sequence ID" value="KAF3449746.1"/>
    <property type="molecule type" value="Genomic_DNA"/>
</dbReference>
<reference evidence="1" key="1">
    <citation type="submission" date="2020-03" db="EMBL/GenBank/DDBJ databases">
        <title>A high-quality chromosome-level genome assembly of a woody plant with both climbing and erect habits, Rhamnella rubrinervis.</title>
        <authorList>
            <person name="Lu Z."/>
            <person name="Yang Y."/>
            <person name="Zhu X."/>
            <person name="Sun Y."/>
        </authorList>
    </citation>
    <scope>NUCLEOTIDE SEQUENCE</scope>
    <source>
        <strain evidence="1">BYM</strain>
        <tissue evidence="1">Leaf</tissue>
    </source>
</reference>
<evidence type="ECO:0000313" key="2">
    <source>
        <dbReference type="Proteomes" id="UP000796880"/>
    </source>
</evidence>
<organism evidence="1 2">
    <name type="scientific">Rhamnella rubrinervis</name>
    <dbReference type="NCBI Taxonomy" id="2594499"/>
    <lineage>
        <taxon>Eukaryota</taxon>
        <taxon>Viridiplantae</taxon>
        <taxon>Streptophyta</taxon>
        <taxon>Embryophyta</taxon>
        <taxon>Tracheophyta</taxon>
        <taxon>Spermatophyta</taxon>
        <taxon>Magnoliopsida</taxon>
        <taxon>eudicotyledons</taxon>
        <taxon>Gunneridae</taxon>
        <taxon>Pentapetalae</taxon>
        <taxon>rosids</taxon>
        <taxon>fabids</taxon>
        <taxon>Rosales</taxon>
        <taxon>Rhamnaceae</taxon>
        <taxon>rhamnoid group</taxon>
        <taxon>Rhamneae</taxon>
        <taxon>Rhamnella</taxon>
    </lineage>
</organism>
<proteinExistence type="predicted"/>
<gene>
    <name evidence="1" type="ORF">FNV43_RR10477</name>
</gene>
<dbReference type="Proteomes" id="UP000796880">
    <property type="component" value="Unassembled WGS sequence"/>
</dbReference>
<evidence type="ECO:0000313" key="1">
    <source>
        <dbReference type="EMBL" id="KAF3449746.1"/>
    </source>
</evidence>
<dbReference type="AlphaFoldDB" id="A0A8K0HBW4"/>
<name>A0A8K0HBW4_9ROSA</name>
<keyword evidence="2" id="KW-1185">Reference proteome</keyword>
<accession>A0A8K0HBW4</accession>
<protein>
    <submittedName>
        <fullName evidence="1">Uncharacterized protein</fullName>
    </submittedName>
</protein>